<dbReference type="GO" id="GO:0005737">
    <property type="term" value="C:cytoplasm"/>
    <property type="evidence" value="ECO:0007669"/>
    <property type="project" value="TreeGrafter"/>
</dbReference>
<dbReference type="InterPro" id="IPR011989">
    <property type="entry name" value="ARM-like"/>
</dbReference>
<accession>A0A8T0WVB2</accession>
<dbReference type="Proteomes" id="UP000823388">
    <property type="component" value="Chromosome 1N"/>
</dbReference>
<evidence type="ECO:0000256" key="4">
    <source>
        <dbReference type="SAM" id="MobiDB-lite"/>
    </source>
</evidence>
<dbReference type="SUPFAM" id="SSF48371">
    <property type="entry name" value="ARM repeat"/>
    <property type="match status" value="1"/>
</dbReference>
<protein>
    <recommendedName>
        <fullName evidence="5">PUM-HD domain-containing protein</fullName>
    </recommendedName>
</protein>
<evidence type="ECO:0000259" key="5">
    <source>
        <dbReference type="PROSITE" id="PS50303"/>
    </source>
</evidence>
<comment type="caution">
    <text evidence="6">The sequence shown here is derived from an EMBL/GenBank/DDBJ whole genome shotgun (WGS) entry which is preliminary data.</text>
</comment>
<keyword evidence="7" id="KW-1185">Reference proteome</keyword>
<dbReference type="InterPro" id="IPR033133">
    <property type="entry name" value="PUM-HD"/>
</dbReference>
<evidence type="ECO:0000313" key="6">
    <source>
        <dbReference type="EMBL" id="KAG2651790.1"/>
    </source>
</evidence>
<feature type="region of interest" description="Disordered" evidence="4">
    <location>
        <begin position="299"/>
        <end position="340"/>
    </location>
</feature>
<feature type="region of interest" description="Disordered" evidence="4">
    <location>
        <begin position="1"/>
        <end position="43"/>
    </location>
</feature>
<evidence type="ECO:0000256" key="1">
    <source>
        <dbReference type="ARBA" id="ARBA00022737"/>
    </source>
</evidence>
<dbReference type="Gene3D" id="1.25.10.10">
    <property type="entry name" value="Leucine-rich Repeat Variant"/>
    <property type="match status" value="1"/>
</dbReference>
<dbReference type="GO" id="GO:0006417">
    <property type="term" value="P:regulation of translation"/>
    <property type="evidence" value="ECO:0007669"/>
    <property type="project" value="UniProtKB-KW"/>
</dbReference>
<feature type="region of interest" description="Disordered" evidence="4">
    <location>
        <begin position="207"/>
        <end position="255"/>
    </location>
</feature>
<evidence type="ECO:0000256" key="2">
    <source>
        <dbReference type="ARBA" id="ARBA00022845"/>
    </source>
</evidence>
<reference evidence="6" key="1">
    <citation type="submission" date="2020-05" db="EMBL/GenBank/DDBJ databases">
        <title>WGS assembly of Panicum virgatum.</title>
        <authorList>
            <person name="Lovell J.T."/>
            <person name="Jenkins J."/>
            <person name="Shu S."/>
            <person name="Juenger T.E."/>
            <person name="Schmutz J."/>
        </authorList>
    </citation>
    <scope>NUCLEOTIDE SEQUENCE</scope>
    <source>
        <strain evidence="6">AP13</strain>
    </source>
</reference>
<dbReference type="InterPro" id="IPR001313">
    <property type="entry name" value="Pumilio_RNA-bd_rpt"/>
</dbReference>
<dbReference type="PANTHER" id="PTHR12537">
    <property type="entry name" value="RNA BINDING PROTEIN PUMILIO-RELATED"/>
    <property type="match status" value="1"/>
</dbReference>
<dbReference type="GO" id="GO:0003729">
    <property type="term" value="F:mRNA binding"/>
    <property type="evidence" value="ECO:0007669"/>
    <property type="project" value="TreeGrafter"/>
</dbReference>
<organism evidence="6 7">
    <name type="scientific">Panicum virgatum</name>
    <name type="common">Blackwell switchgrass</name>
    <dbReference type="NCBI Taxonomy" id="38727"/>
    <lineage>
        <taxon>Eukaryota</taxon>
        <taxon>Viridiplantae</taxon>
        <taxon>Streptophyta</taxon>
        <taxon>Embryophyta</taxon>
        <taxon>Tracheophyta</taxon>
        <taxon>Spermatophyta</taxon>
        <taxon>Magnoliopsida</taxon>
        <taxon>Liliopsida</taxon>
        <taxon>Poales</taxon>
        <taxon>Poaceae</taxon>
        <taxon>PACMAD clade</taxon>
        <taxon>Panicoideae</taxon>
        <taxon>Panicodae</taxon>
        <taxon>Paniceae</taxon>
        <taxon>Panicinae</taxon>
        <taxon>Panicum</taxon>
        <taxon>Panicum sect. Hiantes</taxon>
    </lineage>
</organism>
<evidence type="ECO:0000313" key="7">
    <source>
        <dbReference type="Proteomes" id="UP000823388"/>
    </source>
</evidence>
<evidence type="ECO:0000256" key="3">
    <source>
        <dbReference type="PROSITE-ProRule" id="PRU00317"/>
    </source>
</evidence>
<proteinExistence type="predicted"/>
<dbReference type="InterPro" id="IPR016024">
    <property type="entry name" value="ARM-type_fold"/>
</dbReference>
<feature type="repeat" description="Pumilio" evidence="3">
    <location>
        <begin position="574"/>
        <end position="609"/>
    </location>
</feature>
<feature type="compositionally biased region" description="Low complexity" evidence="4">
    <location>
        <begin position="325"/>
        <end position="337"/>
    </location>
</feature>
<dbReference type="PROSITE" id="PS50303">
    <property type="entry name" value="PUM_HD"/>
    <property type="match status" value="1"/>
</dbReference>
<keyword evidence="1" id="KW-0677">Repeat</keyword>
<dbReference type="EMBL" id="CM029038">
    <property type="protein sequence ID" value="KAG2651790.1"/>
    <property type="molecule type" value="Genomic_DNA"/>
</dbReference>
<dbReference type="Pfam" id="PF00806">
    <property type="entry name" value="PUF"/>
    <property type="match status" value="1"/>
</dbReference>
<dbReference type="PROSITE" id="PS50302">
    <property type="entry name" value="PUM"/>
    <property type="match status" value="1"/>
</dbReference>
<dbReference type="AlphaFoldDB" id="A0A8T0WVB2"/>
<gene>
    <name evidence="6" type="ORF">PVAP13_1NG314900</name>
</gene>
<sequence>MADGNRSAKGKEVVVDDDCEPDLDSPVVISGGAGPSNSWHGHPTNYRGGGGSASVEPFADNYYHYVYMSYGAAGGSSNWIGGGTAGAVGWDAAAGTSSGGGSYGGSNGGGASYGGPGGSLAVDRRGPGGYGMTFSQENSGGGGGSTPFPSAPHMDAHMYASFPSPFTGAGALGPQHAGPGYWPASNGSGSASFPSLFNGAAGGIPVPQHARAGANRHTSAGRHELYRGNNGNGGGSGSLYNAPNNNGGRPRSRSPLQWSMEQLDDLVGNSLRHLTISNRARLEDLVARGRRFLSDWASHGRRERRPLDAGSQNNGRSPGPGGGRARAPSDAADPDPYAGRRLEDVRGTMSSIARNHPGCQFLVRMVVAGGAAAAQQVFEEVAGDIVRLMVHSVAHEVVAKLVEYWTDEHMTHVLQILAAAPDQIVAVARNHAGSKILQTLIGRMAGNPGHAELFTGTLARAGEHGVASLIEHADGSGMLMRCLDTFSASQNRFIIAAVVADNSFFLHRVCRDRHGCNVVNKCIDKAAGDEQLLNSLAAAACVDGVALAEHSYGNFVVQHVMTAVPKARDWLHAAFRGRYVSLSTQAASSHVVQRCLDLFSPEQADEIVGELLACHHWGFTFQQLITDPYANYVLQSAIRRREIQMHIMLLDAISAHQSLLRDDRIAREVFRELRRLYR</sequence>
<dbReference type="SMART" id="SM00025">
    <property type="entry name" value="Pumilio"/>
    <property type="match status" value="5"/>
</dbReference>
<dbReference type="Pfam" id="PF22493">
    <property type="entry name" value="PUF_NOP9"/>
    <property type="match status" value="1"/>
</dbReference>
<keyword evidence="2" id="KW-0810">Translation regulation</keyword>
<dbReference type="PANTHER" id="PTHR12537:SF13">
    <property type="entry name" value="PUMILIO HOMOLOGY DOMAIN FAMILY MEMBER 4"/>
    <property type="match status" value="1"/>
</dbReference>
<name>A0A8T0WVB2_PANVG</name>
<feature type="domain" description="PUM-HD" evidence="5">
    <location>
        <begin position="323"/>
        <end position="677"/>
    </location>
</feature>